<sequence length="305" mass="34122">MSRPHHPTTTSPAVAGLGHQGTQHYENFPVASWLCPKALRPAILAIYHFARCADDMADEGDATAEQRLQALQDYRHALVACAAAHGYHGDRWHAVFAPLAAMIAQHQLPLPLLHDLISAFEQDVRYTAAGRRYRDQAELLDYCRLSANPVGRLLLHLYGVTDSVSLQRSDQICSALQLINFWQDLSVDLPRQRHYLPTDRLLAHGVNVAAIGPTVASDPAAQSLIAELCEQARTLMMAGAPLALQLPGRIGWELRLVVQGGLLILDRADALQHRTWHTRPRLRSWDLPRLLWRAARMKHMELSPR</sequence>
<evidence type="ECO:0000313" key="2">
    <source>
        <dbReference type="Proteomes" id="UP001596457"/>
    </source>
</evidence>
<gene>
    <name evidence="1" type="primary">hpnC</name>
    <name evidence="1" type="ORF">ACFQU0_01645</name>
</gene>
<dbReference type="InterPro" id="IPR017827">
    <property type="entry name" value="HSQ_synthase_HpnC"/>
</dbReference>
<dbReference type="SUPFAM" id="SSF48576">
    <property type="entry name" value="Terpenoid synthases"/>
    <property type="match status" value="1"/>
</dbReference>
<dbReference type="CDD" id="cd00683">
    <property type="entry name" value="Trans_IPPS_HH"/>
    <property type="match status" value="1"/>
</dbReference>
<dbReference type="InterPro" id="IPR044843">
    <property type="entry name" value="Trans_IPPS_bact-type"/>
</dbReference>
<dbReference type="EMBL" id="JBHTBZ010000004">
    <property type="protein sequence ID" value="MFC7459129.1"/>
    <property type="molecule type" value="Genomic_DNA"/>
</dbReference>
<dbReference type="InterPro" id="IPR002060">
    <property type="entry name" value="Squ/phyt_synthse"/>
</dbReference>
<accession>A0ABW2S786</accession>
<keyword evidence="2" id="KW-1185">Reference proteome</keyword>
<dbReference type="RefSeq" id="WP_382198215.1">
    <property type="nucleotide sequence ID" value="NZ_JBHTBZ010000004.1"/>
</dbReference>
<proteinExistence type="predicted"/>
<organism evidence="1 2">
    <name type="scientific">Hydrogenophaga defluvii</name>
    <dbReference type="NCBI Taxonomy" id="249410"/>
    <lineage>
        <taxon>Bacteria</taxon>
        <taxon>Pseudomonadati</taxon>
        <taxon>Pseudomonadota</taxon>
        <taxon>Betaproteobacteria</taxon>
        <taxon>Burkholderiales</taxon>
        <taxon>Comamonadaceae</taxon>
        <taxon>Hydrogenophaga</taxon>
    </lineage>
</organism>
<dbReference type="SFLD" id="SFLDG01018">
    <property type="entry name" value="Squalene/Phytoene_Synthase_Lik"/>
    <property type="match status" value="1"/>
</dbReference>
<dbReference type="SFLD" id="SFLDG01212">
    <property type="entry name" value="Phytoene_synthase_like"/>
    <property type="match status" value="1"/>
</dbReference>
<protein>
    <submittedName>
        <fullName evidence="1">Squalene synthase HpnC</fullName>
        <ecNumber evidence="1">2.5.1.21</ecNumber>
    </submittedName>
</protein>
<dbReference type="InterPro" id="IPR033904">
    <property type="entry name" value="Trans_IPPS_HH"/>
</dbReference>
<name>A0ABW2S786_9BURK</name>
<dbReference type="GO" id="GO:0051996">
    <property type="term" value="F:squalene synthase [NAD(P)H] activity"/>
    <property type="evidence" value="ECO:0007669"/>
    <property type="project" value="UniProtKB-EC"/>
</dbReference>
<dbReference type="Proteomes" id="UP001596457">
    <property type="component" value="Unassembled WGS sequence"/>
</dbReference>
<dbReference type="InterPro" id="IPR008949">
    <property type="entry name" value="Isoprenoid_synthase_dom_sf"/>
</dbReference>
<dbReference type="Pfam" id="PF00494">
    <property type="entry name" value="SQS_PSY"/>
    <property type="match status" value="1"/>
</dbReference>
<keyword evidence="1" id="KW-0808">Transferase</keyword>
<evidence type="ECO:0000313" key="1">
    <source>
        <dbReference type="EMBL" id="MFC7459129.1"/>
    </source>
</evidence>
<dbReference type="NCBIfam" id="TIGR03464">
    <property type="entry name" value="HpnC"/>
    <property type="match status" value="1"/>
</dbReference>
<dbReference type="EC" id="2.5.1.21" evidence="1"/>
<dbReference type="Gene3D" id="1.10.600.10">
    <property type="entry name" value="Farnesyl Diphosphate Synthase"/>
    <property type="match status" value="1"/>
</dbReference>
<comment type="caution">
    <text evidence="1">The sequence shown here is derived from an EMBL/GenBank/DDBJ whole genome shotgun (WGS) entry which is preliminary data.</text>
</comment>
<dbReference type="PANTHER" id="PTHR31480">
    <property type="entry name" value="BIFUNCTIONAL LYCOPENE CYCLASE/PHYTOENE SYNTHASE"/>
    <property type="match status" value="1"/>
</dbReference>
<reference evidence="2" key="1">
    <citation type="journal article" date="2019" name="Int. J. Syst. Evol. Microbiol.">
        <title>The Global Catalogue of Microorganisms (GCM) 10K type strain sequencing project: providing services to taxonomists for standard genome sequencing and annotation.</title>
        <authorList>
            <consortium name="The Broad Institute Genomics Platform"/>
            <consortium name="The Broad Institute Genome Sequencing Center for Infectious Disease"/>
            <person name="Wu L."/>
            <person name="Ma J."/>
        </authorList>
    </citation>
    <scope>NUCLEOTIDE SEQUENCE [LARGE SCALE GENOMIC DNA]</scope>
    <source>
        <strain evidence="2">CCUG 53903</strain>
    </source>
</reference>
<dbReference type="SFLD" id="SFLDS00005">
    <property type="entry name" value="Isoprenoid_Synthase_Type_I"/>
    <property type="match status" value="1"/>
</dbReference>